<dbReference type="Gene3D" id="3.40.190.10">
    <property type="entry name" value="Periplasmic binding protein-like II"/>
    <property type="match status" value="2"/>
</dbReference>
<dbReference type="GO" id="GO:0015846">
    <property type="term" value="P:polyamine transport"/>
    <property type="evidence" value="ECO:0007669"/>
    <property type="project" value="InterPro"/>
</dbReference>
<accession>A0A381W548</accession>
<evidence type="ECO:0000256" key="4">
    <source>
        <dbReference type="ARBA" id="ARBA00022764"/>
    </source>
</evidence>
<dbReference type="InterPro" id="IPR006059">
    <property type="entry name" value="SBP"/>
</dbReference>
<dbReference type="GO" id="GO:0042597">
    <property type="term" value="C:periplasmic space"/>
    <property type="evidence" value="ECO:0007669"/>
    <property type="project" value="UniProtKB-SubCell"/>
</dbReference>
<sequence length="327" mass="37074">IENFEEEYGIKVNYDTYDSSEIVEAKLLSGNSGYDLVMHSAMYSKRLMPIGIFHKIDKSKIKNYELINPELLKMLSVVDPGNKMMIPYSYGSTGITYNEDMILERYPDAPIGSGDMLFDPEVVSKFADCGISVLDSPTDVVPTALMYLGYPDDSRDPKALREAEDLLLGVRPYIKKFTSSTLLNDLPNGDLCMSQSWAGDYATAKMRSEEAGKEINLKYFVPSEGSLLWLDIMVIPNDARNLENAYLLMDYLTRPEVSADFVNLTHYASPLPSADKFLKDGVREDPAIYPTPEIMNRLSLTPVDPPKYNRMKTRIFTRFKTNQKRKQ</sequence>
<evidence type="ECO:0000256" key="2">
    <source>
        <dbReference type="ARBA" id="ARBA00022448"/>
    </source>
</evidence>
<evidence type="ECO:0000256" key="3">
    <source>
        <dbReference type="ARBA" id="ARBA00022729"/>
    </source>
</evidence>
<keyword evidence="4" id="KW-0574">Periplasm</keyword>
<dbReference type="AlphaFoldDB" id="A0A381W548"/>
<dbReference type="PANTHER" id="PTHR30222:SF12">
    <property type="entry name" value="NORSPERMIDINE SENSOR"/>
    <property type="match status" value="1"/>
</dbReference>
<evidence type="ECO:0000313" key="5">
    <source>
        <dbReference type="EMBL" id="SVA47067.1"/>
    </source>
</evidence>
<organism evidence="5">
    <name type="scientific">marine metagenome</name>
    <dbReference type="NCBI Taxonomy" id="408172"/>
    <lineage>
        <taxon>unclassified sequences</taxon>
        <taxon>metagenomes</taxon>
        <taxon>ecological metagenomes</taxon>
    </lineage>
</organism>
<dbReference type="Pfam" id="PF13416">
    <property type="entry name" value="SBP_bac_8"/>
    <property type="match status" value="1"/>
</dbReference>
<dbReference type="PIRSF" id="PIRSF019574">
    <property type="entry name" value="Periplasmic_polyamine_BP"/>
    <property type="match status" value="1"/>
</dbReference>
<proteinExistence type="predicted"/>
<dbReference type="EMBL" id="UINC01010593">
    <property type="protein sequence ID" value="SVA47067.1"/>
    <property type="molecule type" value="Genomic_DNA"/>
</dbReference>
<dbReference type="GO" id="GO:0019808">
    <property type="term" value="F:polyamine binding"/>
    <property type="evidence" value="ECO:0007669"/>
    <property type="project" value="InterPro"/>
</dbReference>
<keyword evidence="2" id="KW-0813">Transport</keyword>
<evidence type="ECO:0008006" key="6">
    <source>
        <dbReference type="Google" id="ProtNLM"/>
    </source>
</evidence>
<dbReference type="PRINTS" id="PR00909">
    <property type="entry name" value="SPERMDNBNDNG"/>
</dbReference>
<dbReference type="SUPFAM" id="SSF53850">
    <property type="entry name" value="Periplasmic binding protein-like II"/>
    <property type="match status" value="1"/>
</dbReference>
<name>A0A381W548_9ZZZZ</name>
<dbReference type="PANTHER" id="PTHR30222">
    <property type="entry name" value="SPERMIDINE/PUTRESCINE-BINDING PERIPLASMIC PROTEIN"/>
    <property type="match status" value="1"/>
</dbReference>
<reference evidence="5" key="1">
    <citation type="submission" date="2018-05" db="EMBL/GenBank/DDBJ databases">
        <authorList>
            <person name="Lanie J.A."/>
            <person name="Ng W.-L."/>
            <person name="Kazmierczak K.M."/>
            <person name="Andrzejewski T.M."/>
            <person name="Davidsen T.M."/>
            <person name="Wayne K.J."/>
            <person name="Tettelin H."/>
            <person name="Glass J.I."/>
            <person name="Rusch D."/>
            <person name="Podicherti R."/>
            <person name="Tsui H.-C.T."/>
            <person name="Winkler M.E."/>
        </authorList>
    </citation>
    <scope>NUCLEOTIDE SEQUENCE</scope>
</reference>
<gene>
    <name evidence="5" type="ORF">METZ01_LOCUS99921</name>
</gene>
<keyword evidence="3" id="KW-0732">Signal</keyword>
<dbReference type="InterPro" id="IPR001188">
    <property type="entry name" value="Sperm_putr-bd"/>
</dbReference>
<comment type="subcellular location">
    <subcellularLocation>
        <location evidence="1">Periplasm</location>
    </subcellularLocation>
</comment>
<evidence type="ECO:0000256" key="1">
    <source>
        <dbReference type="ARBA" id="ARBA00004418"/>
    </source>
</evidence>
<feature type="non-terminal residue" evidence="5">
    <location>
        <position position="1"/>
    </location>
</feature>
<protein>
    <recommendedName>
        <fullName evidence="6">Putrescine-binding periplasmic protein</fullName>
    </recommendedName>
</protein>